<dbReference type="Proteomes" id="UP000308760">
    <property type="component" value="Unassembled WGS sequence"/>
</dbReference>
<proteinExistence type="predicted"/>
<name>A0A4V6T6I8_9ACTN</name>
<feature type="region of interest" description="Disordered" evidence="1">
    <location>
        <begin position="141"/>
        <end position="187"/>
    </location>
</feature>
<protein>
    <recommendedName>
        <fullName evidence="5">DUF4190 domain-containing protein</fullName>
    </recommendedName>
</protein>
<keyword evidence="2" id="KW-1133">Transmembrane helix</keyword>
<organism evidence="3 4">
    <name type="scientific">Glycomyces buryatensis</name>
    <dbReference type="NCBI Taxonomy" id="2570927"/>
    <lineage>
        <taxon>Bacteria</taxon>
        <taxon>Bacillati</taxon>
        <taxon>Actinomycetota</taxon>
        <taxon>Actinomycetes</taxon>
        <taxon>Glycomycetales</taxon>
        <taxon>Glycomycetaceae</taxon>
        <taxon>Glycomyces</taxon>
    </lineage>
</organism>
<comment type="caution">
    <text evidence="3">The sequence shown here is derived from an EMBL/GenBank/DDBJ whole genome shotgun (WGS) entry which is preliminary data.</text>
</comment>
<evidence type="ECO:0008006" key="5">
    <source>
        <dbReference type="Google" id="ProtNLM"/>
    </source>
</evidence>
<dbReference type="AlphaFoldDB" id="A0A4V6T6I8"/>
<dbReference type="RefSeq" id="WP_136537088.1">
    <property type="nucleotide sequence ID" value="NZ_STGY01000077.1"/>
</dbReference>
<dbReference type="EMBL" id="STGY01000077">
    <property type="protein sequence ID" value="THV34706.1"/>
    <property type="molecule type" value="Genomic_DNA"/>
</dbReference>
<dbReference type="OrthoDB" id="5145579at2"/>
<feature type="transmembrane region" description="Helical" evidence="2">
    <location>
        <begin position="45"/>
        <end position="65"/>
    </location>
</feature>
<sequence length="187" mass="19340">MAYSPNPAPTPTAQPPVKQGNGFGVTALVLGIFAILGFWLPLINISSIVLGALAIVFAIIGFAVARKREGAGNATAATGLVLGILAVGFALGWKIVIFDSAAEEAEQECLDAGASVEECASEAEELGEMEQQVEDLKDELAELVNSENGADQPADGGEPEQPADTENNPEQTEESAAPEEGAEETTE</sequence>
<gene>
    <name evidence="3" type="ORF">FAB82_23955</name>
</gene>
<evidence type="ECO:0000256" key="1">
    <source>
        <dbReference type="SAM" id="MobiDB-lite"/>
    </source>
</evidence>
<feature type="transmembrane region" description="Helical" evidence="2">
    <location>
        <begin position="21"/>
        <end position="39"/>
    </location>
</feature>
<evidence type="ECO:0000256" key="2">
    <source>
        <dbReference type="SAM" id="Phobius"/>
    </source>
</evidence>
<keyword evidence="2" id="KW-0812">Transmembrane</keyword>
<keyword evidence="4" id="KW-1185">Reference proteome</keyword>
<feature type="compositionally biased region" description="Acidic residues" evidence="1">
    <location>
        <begin position="171"/>
        <end position="187"/>
    </location>
</feature>
<accession>A0A4V6T6I8</accession>
<evidence type="ECO:0000313" key="4">
    <source>
        <dbReference type="Proteomes" id="UP000308760"/>
    </source>
</evidence>
<evidence type="ECO:0000313" key="3">
    <source>
        <dbReference type="EMBL" id="THV34706.1"/>
    </source>
</evidence>
<reference evidence="3 4" key="2">
    <citation type="submission" date="2019-05" db="EMBL/GenBank/DDBJ databases">
        <title>Glycomyces buryatensis sp. nov.</title>
        <authorList>
            <person name="Nikitina E."/>
        </authorList>
    </citation>
    <scope>NUCLEOTIDE SEQUENCE [LARGE SCALE GENOMIC DNA]</scope>
    <source>
        <strain evidence="3 4">18</strain>
    </source>
</reference>
<keyword evidence="2" id="KW-0472">Membrane</keyword>
<feature type="transmembrane region" description="Helical" evidence="2">
    <location>
        <begin position="77"/>
        <end position="96"/>
    </location>
</feature>
<reference evidence="4" key="1">
    <citation type="submission" date="2019-04" db="EMBL/GenBank/DDBJ databases">
        <title>Nocardioides xinjiangensis sp. nov.</title>
        <authorList>
            <person name="Liu S."/>
        </authorList>
    </citation>
    <scope>NUCLEOTIDE SEQUENCE [LARGE SCALE GENOMIC DNA]</scope>
    <source>
        <strain evidence="4">18</strain>
    </source>
</reference>